<dbReference type="AlphaFoldDB" id="A0AAN6XXD1"/>
<keyword evidence="2" id="KW-0285">Flavoprotein</keyword>
<dbReference type="GO" id="GO:0044550">
    <property type="term" value="P:secondary metabolite biosynthetic process"/>
    <property type="evidence" value="ECO:0007669"/>
    <property type="project" value="TreeGrafter"/>
</dbReference>
<evidence type="ECO:0000259" key="5">
    <source>
        <dbReference type="Pfam" id="PF01494"/>
    </source>
</evidence>
<dbReference type="Pfam" id="PF01494">
    <property type="entry name" value="FAD_binding_3"/>
    <property type="match status" value="1"/>
</dbReference>
<keyword evidence="7" id="KW-1185">Reference proteome</keyword>
<dbReference type="PRINTS" id="PR00420">
    <property type="entry name" value="RNGMNOXGNASE"/>
</dbReference>
<evidence type="ECO:0000256" key="3">
    <source>
        <dbReference type="ARBA" id="ARBA00022827"/>
    </source>
</evidence>
<dbReference type="SUPFAM" id="SSF51905">
    <property type="entry name" value="FAD/NAD(P)-binding domain"/>
    <property type="match status" value="1"/>
</dbReference>
<reference evidence="6" key="1">
    <citation type="journal article" date="2023" name="Mol. Phylogenet. Evol.">
        <title>Genome-scale phylogeny and comparative genomics of the fungal order Sordariales.</title>
        <authorList>
            <person name="Hensen N."/>
            <person name="Bonometti L."/>
            <person name="Westerberg I."/>
            <person name="Brannstrom I.O."/>
            <person name="Guillou S."/>
            <person name="Cros-Aarteil S."/>
            <person name="Calhoun S."/>
            <person name="Haridas S."/>
            <person name="Kuo A."/>
            <person name="Mondo S."/>
            <person name="Pangilinan J."/>
            <person name="Riley R."/>
            <person name="LaButti K."/>
            <person name="Andreopoulos B."/>
            <person name="Lipzen A."/>
            <person name="Chen C."/>
            <person name="Yan M."/>
            <person name="Daum C."/>
            <person name="Ng V."/>
            <person name="Clum A."/>
            <person name="Steindorff A."/>
            <person name="Ohm R.A."/>
            <person name="Martin F."/>
            <person name="Silar P."/>
            <person name="Natvig D.O."/>
            <person name="Lalanne C."/>
            <person name="Gautier V."/>
            <person name="Ament-Velasquez S.L."/>
            <person name="Kruys A."/>
            <person name="Hutchinson M.I."/>
            <person name="Powell A.J."/>
            <person name="Barry K."/>
            <person name="Miller A.N."/>
            <person name="Grigoriev I.V."/>
            <person name="Debuchy R."/>
            <person name="Gladieux P."/>
            <person name="Hiltunen Thoren M."/>
            <person name="Johannesson H."/>
        </authorList>
    </citation>
    <scope>NUCLEOTIDE SEQUENCE</scope>
    <source>
        <strain evidence="6">PSN293</strain>
    </source>
</reference>
<evidence type="ECO:0000313" key="7">
    <source>
        <dbReference type="Proteomes" id="UP001301769"/>
    </source>
</evidence>
<dbReference type="Proteomes" id="UP001301769">
    <property type="component" value="Unassembled WGS sequence"/>
</dbReference>
<dbReference type="PANTHER" id="PTHR46720:SF3">
    <property type="entry name" value="FAD-BINDING DOMAIN-CONTAINING PROTEIN-RELATED"/>
    <property type="match status" value="1"/>
</dbReference>
<keyword evidence="4" id="KW-0560">Oxidoreductase</keyword>
<proteinExistence type="inferred from homology"/>
<comment type="similarity">
    <text evidence="1">Belongs to the paxM FAD-dependent monooxygenase family.</text>
</comment>
<accession>A0AAN6XXD1</accession>
<organism evidence="6 7">
    <name type="scientific">Rhypophila decipiens</name>
    <dbReference type="NCBI Taxonomy" id="261697"/>
    <lineage>
        <taxon>Eukaryota</taxon>
        <taxon>Fungi</taxon>
        <taxon>Dikarya</taxon>
        <taxon>Ascomycota</taxon>
        <taxon>Pezizomycotina</taxon>
        <taxon>Sordariomycetes</taxon>
        <taxon>Sordariomycetidae</taxon>
        <taxon>Sordariales</taxon>
        <taxon>Naviculisporaceae</taxon>
        <taxon>Rhypophila</taxon>
    </lineage>
</organism>
<protein>
    <recommendedName>
        <fullName evidence="5">FAD-binding domain-containing protein</fullName>
    </recommendedName>
</protein>
<dbReference type="InterPro" id="IPR002938">
    <property type="entry name" value="FAD-bd"/>
</dbReference>
<comment type="caution">
    <text evidence="6">The sequence shown here is derived from an EMBL/GenBank/DDBJ whole genome shotgun (WGS) entry which is preliminary data.</text>
</comment>
<dbReference type="GO" id="GO:0071949">
    <property type="term" value="F:FAD binding"/>
    <property type="evidence" value="ECO:0007669"/>
    <property type="project" value="InterPro"/>
</dbReference>
<keyword evidence="3" id="KW-0274">FAD</keyword>
<evidence type="ECO:0000256" key="1">
    <source>
        <dbReference type="ARBA" id="ARBA00007992"/>
    </source>
</evidence>
<evidence type="ECO:0000256" key="4">
    <source>
        <dbReference type="ARBA" id="ARBA00023002"/>
    </source>
</evidence>
<reference evidence="6" key="2">
    <citation type="submission" date="2023-05" db="EMBL/GenBank/DDBJ databases">
        <authorList>
            <consortium name="Lawrence Berkeley National Laboratory"/>
            <person name="Steindorff A."/>
            <person name="Hensen N."/>
            <person name="Bonometti L."/>
            <person name="Westerberg I."/>
            <person name="Brannstrom I.O."/>
            <person name="Guillou S."/>
            <person name="Cros-Aarteil S."/>
            <person name="Calhoun S."/>
            <person name="Haridas S."/>
            <person name="Kuo A."/>
            <person name="Mondo S."/>
            <person name="Pangilinan J."/>
            <person name="Riley R."/>
            <person name="Labutti K."/>
            <person name="Andreopoulos B."/>
            <person name="Lipzen A."/>
            <person name="Chen C."/>
            <person name="Yanf M."/>
            <person name="Daum C."/>
            <person name="Ng V."/>
            <person name="Clum A."/>
            <person name="Ohm R."/>
            <person name="Martin F."/>
            <person name="Silar P."/>
            <person name="Natvig D."/>
            <person name="Lalanne C."/>
            <person name="Gautier V."/>
            <person name="Ament-Velasquez S.L."/>
            <person name="Kruys A."/>
            <person name="Hutchinson M.I."/>
            <person name="Powell A.J."/>
            <person name="Barry K."/>
            <person name="Miller A.N."/>
            <person name="Grigoriev I.V."/>
            <person name="Debuchy R."/>
            <person name="Gladieux P."/>
            <person name="Thoren M.H."/>
            <person name="Johannesson H."/>
        </authorList>
    </citation>
    <scope>NUCLEOTIDE SEQUENCE</scope>
    <source>
        <strain evidence="6">PSN293</strain>
    </source>
</reference>
<feature type="domain" description="FAD-binding" evidence="5">
    <location>
        <begin position="364"/>
        <end position="427"/>
    </location>
</feature>
<evidence type="ECO:0000313" key="6">
    <source>
        <dbReference type="EMBL" id="KAK4208654.1"/>
    </source>
</evidence>
<dbReference type="Gene3D" id="3.50.50.60">
    <property type="entry name" value="FAD/NAD(P)-binding domain"/>
    <property type="match status" value="1"/>
</dbReference>
<dbReference type="GO" id="GO:0016491">
    <property type="term" value="F:oxidoreductase activity"/>
    <property type="evidence" value="ECO:0007669"/>
    <property type="project" value="UniProtKB-KW"/>
</dbReference>
<gene>
    <name evidence="6" type="ORF">QBC37DRAFT_296207</name>
</gene>
<dbReference type="InterPro" id="IPR036188">
    <property type="entry name" value="FAD/NAD-bd_sf"/>
</dbReference>
<sequence>MTAPLDSDSPIRIAIIGGGLAGAALANALVRLPKLEVHVYESAAEFSERGAAVGLSINAQKALERVFSASGTSATAATTAAKDILVRAGAVPMNSSRVLLGSGPQAGTMVADMGGSDPGVTVHRASLLRELLAPLPRGVLHAKRKLTVFHLSSPVGQQLQLTFQDSVTEAFDAVVGADGIFSTVRDFLLKDWDNLKNPGSQTPKKYAAGPAGFWDCRVLVPYDKAKAIIGPELFEEDRQYAWMGDGAFIMHDILENRTMVQCIISAVETDEDLEENWHAIFEKTEKITDRKTPLTREFLNKALETWLDGPIAKRIIDVSISSTSRQQSHPYSFVFSQPSPARYRQYEHKQTPSYTSLHSSRTLPIVLAGDAAHASTLFQGAGTGQAFEDAMILGTLFANLTSATQIPAAFRAYDALRRPRCQRVIDSSREMGYLCCGQGEGGTVGLDPDALRGAMAGKWDFIFGLDFEEYKKQAVGMMREELEKEGRKYLR</sequence>
<dbReference type="InterPro" id="IPR051104">
    <property type="entry name" value="FAD_monoxygenase"/>
</dbReference>
<evidence type="ECO:0000256" key="2">
    <source>
        <dbReference type="ARBA" id="ARBA00022630"/>
    </source>
</evidence>
<name>A0AAN6XXD1_9PEZI</name>
<dbReference type="PANTHER" id="PTHR46720">
    <property type="entry name" value="HYDROXYLASE, PUTATIVE (AFU_ORTHOLOGUE AFUA_3G01460)-RELATED"/>
    <property type="match status" value="1"/>
</dbReference>
<dbReference type="EMBL" id="MU858234">
    <property type="protein sequence ID" value="KAK4208654.1"/>
    <property type="molecule type" value="Genomic_DNA"/>
</dbReference>